<feature type="domain" description="HTH La-type RNA-binding" evidence="6">
    <location>
        <begin position="372"/>
        <end position="464"/>
    </location>
</feature>
<evidence type="ECO:0000256" key="1">
    <source>
        <dbReference type="ARBA" id="ARBA00004123"/>
    </source>
</evidence>
<dbReference type="EMBL" id="GG745359">
    <property type="protein sequence ID" value="KNE69122.1"/>
    <property type="molecule type" value="Genomic_DNA"/>
</dbReference>
<dbReference type="PROSITE" id="PS50961">
    <property type="entry name" value="HTH_LA"/>
    <property type="match status" value="1"/>
</dbReference>
<evidence type="ECO:0000256" key="4">
    <source>
        <dbReference type="PROSITE-ProRule" id="PRU00332"/>
    </source>
</evidence>
<keyword evidence="3" id="KW-0539">Nucleus</keyword>
<feature type="compositionally biased region" description="Basic residues" evidence="5">
    <location>
        <begin position="309"/>
        <end position="320"/>
    </location>
</feature>
<name>A0A0L0T331_ALLM3</name>
<evidence type="ECO:0000256" key="3">
    <source>
        <dbReference type="ARBA" id="ARBA00023242"/>
    </source>
</evidence>
<dbReference type="GO" id="GO:1990904">
    <property type="term" value="C:ribonucleoprotein complex"/>
    <property type="evidence" value="ECO:0007669"/>
    <property type="project" value="InterPro"/>
</dbReference>
<evidence type="ECO:0000256" key="2">
    <source>
        <dbReference type="ARBA" id="ARBA00022884"/>
    </source>
</evidence>
<dbReference type="OrthoDB" id="340227at2759"/>
<dbReference type="eggNOG" id="KOG2590">
    <property type="taxonomic scope" value="Eukaryota"/>
</dbReference>
<dbReference type="Pfam" id="PF05383">
    <property type="entry name" value="La"/>
    <property type="match status" value="1"/>
</dbReference>
<dbReference type="GO" id="GO:0006396">
    <property type="term" value="P:RNA processing"/>
    <property type="evidence" value="ECO:0007669"/>
    <property type="project" value="InterPro"/>
</dbReference>
<dbReference type="GO" id="GO:0005634">
    <property type="term" value="C:nucleus"/>
    <property type="evidence" value="ECO:0007669"/>
    <property type="project" value="UniProtKB-SubCell"/>
</dbReference>
<gene>
    <name evidence="7" type="ORF">AMAG_13979</name>
</gene>
<keyword evidence="2 4" id="KW-0694">RNA-binding</keyword>
<sequence>MSHDDAVAAAVASPVAVADQAPAAAAAAAVDAIDDFAPVISRRKRKEQAKEQKIMQAKHAAAYAPRAPRSEAGSRPASARASAATSPAGSPVVENKELPAPSADSATPSPTAAFEAAPKPAFVPAPVPAVNAWGKVPAVAPALIPAAPTADDAGKWPTLDRVKSAATSPVTTRAPTPSPAGDEATPVAAKDAEEKPSSGATTPRKGKKASWTTLPIPIVPAKPPRAAPASTGAPRAPRPPRRDAKRGPRGASAAKDVAAPAADASTTAPAADADASADADAAPAATDADVASTTVQADAPAAAADQHARGHQQRVSRGPRTHGAAHTQRQHHHQQQPRQASAHGHYSYRTPYPSAPTPAYSYTHSVASTHFTVDTDTLKLYIQKQVEYYFSVDNLCKDLYIRQHMDATQGWVPLTVLAAFNRVKLLTDSLAMIADALIGSTVVEVSADRLGVRPRDDWQRWILAPEMLAAITPAVPAVAPAAAAAAAVSN</sequence>
<evidence type="ECO:0000259" key="6">
    <source>
        <dbReference type="PROSITE" id="PS50961"/>
    </source>
</evidence>
<feature type="compositionally biased region" description="Low complexity" evidence="5">
    <location>
        <begin position="57"/>
        <end position="91"/>
    </location>
</feature>
<dbReference type="AlphaFoldDB" id="A0A0L0T331"/>
<dbReference type="Gene3D" id="1.10.10.10">
    <property type="entry name" value="Winged helix-like DNA-binding domain superfamily/Winged helix DNA-binding domain"/>
    <property type="match status" value="1"/>
</dbReference>
<dbReference type="CDD" id="cd07323">
    <property type="entry name" value="LAM"/>
    <property type="match status" value="1"/>
</dbReference>
<dbReference type="PRINTS" id="PR00302">
    <property type="entry name" value="LUPUSLA"/>
</dbReference>
<dbReference type="InterPro" id="IPR036388">
    <property type="entry name" value="WH-like_DNA-bd_sf"/>
</dbReference>
<dbReference type="InterPro" id="IPR045180">
    <property type="entry name" value="La_dom_prot"/>
</dbReference>
<feature type="compositionally biased region" description="Basic and acidic residues" evidence="5">
    <location>
        <begin position="152"/>
        <end position="163"/>
    </location>
</feature>
<dbReference type="SMART" id="SM00715">
    <property type="entry name" value="LA"/>
    <property type="match status" value="1"/>
</dbReference>
<proteinExistence type="predicted"/>
<dbReference type="PANTHER" id="PTHR22792">
    <property type="entry name" value="LUPUS LA PROTEIN-RELATED"/>
    <property type="match status" value="1"/>
</dbReference>
<organism evidence="7 8">
    <name type="scientific">Allomyces macrogynus (strain ATCC 38327)</name>
    <name type="common">Allomyces javanicus var. macrogynus</name>
    <dbReference type="NCBI Taxonomy" id="578462"/>
    <lineage>
        <taxon>Eukaryota</taxon>
        <taxon>Fungi</taxon>
        <taxon>Fungi incertae sedis</taxon>
        <taxon>Blastocladiomycota</taxon>
        <taxon>Blastocladiomycetes</taxon>
        <taxon>Blastocladiales</taxon>
        <taxon>Blastocladiaceae</taxon>
        <taxon>Allomyces</taxon>
    </lineage>
</organism>
<dbReference type="SUPFAM" id="SSF46785">
    <property type="entry name" value="Winged helix' DNA-binding domain"/>
    <property type="match status" value="1"/>
</dbReference>
<feature type="compositionally biased region" description="Polar residues" evidence="5">
    <location>
        <begin position="165"/>
        <end position="175"/>
    </location>
</feature>
<feature type="region of interest" description="Disordered" evidence="5">
    <location>
        <begin position="43"/>
        <end position="113"/>
    </location>
</feature>
<dbReference type="InterPro" id="IPR036390">
    <property type="entry name" value="WH_DNA-bd_sf"/>
</dbReference>
<dbReference type="STRING" id="578462.A0A0L0T331"/>
<accession>A0A0L0T331</accession>
<reference evidence="8" key="2">
    <citation type="submission" date="2009-11" db="EMBL/GenBank/DDBJ databases">
        <title>The Genome Sequence of Allomyces macrogynus strain ATCC 38327.</title>
        <authorList>
            <consortium name="The Broad Institute Genome Sequencing Platform"/>
            <person name="Russ C."/>
            <person name="Cuomo C."/>
            <person name="Shea T."/>
            <person name="Young S.K."/>
            <person name="Zeng Q."/>
            <person name="Koehrsen M."/>
            <person name="Haas B."/>
            <person name="Borodovsky M."/>
            <person name="Guigo R."/>
            <person name="Alvarado L."/>
            <person name="Berlin A."/>
            <person name="Borenstein D."/>
            <person name="Chen Z."/>
            <person name="Engels R."/>
            <person name="Freedman E."/>
            <person name="Gellesch M."/>
            <person name="Goldberg J."/>
            <person name="Griggs A."/>
            <person name="Gujja S."/>
            <person name="Heiman D."/>
            <person name="Hepburn T."/>
            <person name="Howarth C."/>
            <person name="Jen D."/>
            <person name="Larson L."/>
            <person name="Lewis B."/>
            <person name="Mehta T."/>
            <person name="Park D."/>
            <person name="Pearson M."/>
            <person name="Roberts A."/>
            <person name="Saif S."/>
            <person name="Shenoy N."/>
            <person name="Sisk P."/>
            <person name="Stolte C."/>
            <person name="Sykes S."/>
            <person name="Walk T."/>
            <person name="White J."/>
            <person name="Yandava C."/>
            <person name="Burger G."/>
            <person name="Gray M.W."/>
            <person name="Holland P.W.H."/>
            <person name="King N."/>
            <person name="Lang F.B.F."/>
            <person name="Roger A.J."/>
            <person name="Ruiz-Trillo I."/>
            <person name="Lander E."/>
            <person name="Nusbaum C."/>
        </authorList>
    </citation>
    <scope>NUCLEOTIDE SEQUENCE [LARGE SCALE GENOMIC DNA]</scope>
    <source>
        <strain evidence="8">ATCC 38327</strain>
    </source>
</reference>
<dbReference type="GO" id="GO:0005737">
    <property type="term" value="C:cytoplasm"/>
    <property type="evidence" value="ECO:0007669"/>
    <property type="project" value="UniProtKB-ARBA"/>
</dbReference>
<dbReference type="VEuPathDB" id="FungiDB:AMAG_13979"/>
<dbReference type="InterPro" id="IPR006630">
    <property type="entry name" value="La_HTH"/>
</dbReference>
<keyword evidence="8" id="KW-1185">Reference proteome</keyword>
<protein>
    <recommendedName>
        <fullName evidence="6">HTH La-type RNA-binding domain-containing protein</fullName>
    </recommendedName>
</protein>
<dbReference type="Proteomes" id="UP000054350">
    <property type="component" value="Unassembled WGS sequence"/>
</dbReference>
<dbReference type="GO" id="GO:0003723">
    <property type="term" value="F:RNA binding"/>
    <property type="evidence" value="ECO:0007669"/>
    <property type="project" value="UniProtKB-UniRule"/>
</dbReference>
<evidence type="ECO:0000256" key="5">
    <source>
        <dbReference type="SAM" id="MobiDB-lite"/>
    </source>
</evidence>
<comment type="subcellular location">
    <subcellularLocation>
        <location evidence="1">Nucleus</location>
    </subcellularLocation>
</comment>
<feature type="compositionally biased region" description="Pro residues" evidence="5">
    <location>
        <begin position="217"/>
        <end position="226"/>
    </location>
</feature>
<feature type="compositionally biased region" description="Low complexity" evidence="5">
    <location>
        <begin position="336"/>
        <end position="350"/>
    </location>
</feature>
<feature type="compositionally biased region" description="Low complexity" evidence="5">
    <location>
        <begin position="249"/>
        <end position="305"/>
    </location>
</feature>
<feature type="region of interest" description="Disordered" evidence="5">
    <location>
        <begin position="146"/>
        <end position="350"/>
    </location>
</feature>
<dbReference type="InterPro" id="IPR002344">
    <property type="entry name" value="Lupus_La"/>
</dbReference>
<evidence type="ECO:0000313" key="8">
    <source>
        <dbReference type="Proteomes" id="UP000054350"/>
    </source>
</evidence>
<evidence type="ECO:0000313" key="7">
    <source>
        <dbReference type="EMBL" id="KNE69122.1"/>
    </source>
</evidence>
<dbReference type="PANTHER" id="PTHR22792:SF132">
    <property type="entry name" value="LA-RELATED PROTEIN 1"/>
    <property type="match status" value="1"/>
</dbReference>
<feature type="compositionally biased region" description="Low complexity" evidence="5">
    <location>
        <begin position="99"/>
        <end position="113"/>
    </location>
</feature>
<reference evidence="7 8" key="1">
    <citation type="submission" date="2009-11" db="EMBL/GenBank/DDBJ databases">
        <title>Annotation of Allomyces macrogynus ATCC 38327.</title>
        <authorList>
            <consortium name="The Broad Institute Genome Sequencing Platform"/>
            <person name="Russ C."/>
            <person name="Cuomo C."/>
            <person name="Burger G."/>
            <person name="Gray M.W."/>
            <person name="Holland P.W.H."/>
            <person name="King N."/>
            <person name="Lang F.B.F."/>
            <person name="Roger A.J."/>
            <person name="Ruiz-Trillo I."/>
            <person name="Young S.K."/>
            <person name="Zeng Q."/>
            <person name="Gargeya S."/>
            <person name="Fitzgerald M."/>
            <person name="Haas B."/>
            <person name="Abouelleil A."/>
            <person name="Alvarado L."/>
            <person name="Arachchi H.M."/>
            <person name="Berlin A."/>
            <person name="Chapman S.B."/>
            <person name="Gearin G."/>
            <person name="Goldberg J."/>
            <person name="Griggs A."/>
            <person name="Gujja S."/>
            <person name="Hansen M."/>
            <person name="Heiman D."/>
            <person name="Howarth C."/>
            <person name="Larimer J."/>
            <person name="Lui A."/>
            <person name="MacDonald P.J.P."/>
            <person name="McCowen C."/>
            <person name="Montmayeur A."/>
            <person name="Murphy C."/>
            <person name="Neiman D."/>
            <person name="Pearson M."/>
            <person name="Priest M."/>
            <person name="Roberts A."/>
            <person name="Saif S."/>
            <person name="Shea T."/>
            <person name="Sisk P."/>
            <person name="Stolte C."/>
            <person name="Sykes S."/>
            <person name="Wortman J."/>
            <person name="Nusbaum C."/>
            <person name="Birren B."/>
        </authorList>
    </citation>
    <scope>NUCLEOTIDE SEQUENCE [LARGE SCALE GENOMIC DNA]</scope>
    <source>
        <strain evidence="7 8">ATCC 38327</strain>
    </source>
</reference>